<keyword evidence="4" id="KW-0648">Protein biosynthesis</keyword>
<evidence type="ECO:0000256" key="1">
    <source>
        <dbReference type="ARBA" id="ARBA00022598"/>
    </source>
</evidence>
<dbReference type="Proteomes" id="UP000078492">
    <property type="component" value="Unassembled WGS sequence"/>
</dbReference>
<dbReference type="Pfam" id="PF02934">
    <property type="entry name" value="GatB_N"/>
    <property type="match status" value="1"/>
</dbReference>
<dbReference type="GO" id="GO:0005524">
    <property type="term" value="F:ATP binding"/>
    <property type="evidence" value="ECO:0007669"/>
    <property type="project" value="UniProtKB-KW"/>
</dbReference>
<dbReference type="InterPro" id="IPR004413">
    <property type="entry name" value="GatB"/>
</dbReference>
<keyword evidence="7" id="KW-1185">Reference proteome</keyword>
<dbReference type="PANTHER" id="PTHR11659:SF0">
    <property type="entry name" value="GLUTAMYL-TRNA(GLN) AMIDOTRANSFERASE SUBUNIT B, MITOCHONDRIAL"/>
    <property type="match status" value="1"/>
</dbReference>
<dbReference type="PROSITE" id="PS01234">
    <property type="entry name" value="GATB"/>
    <property type="match status" value="1"/>
</dbReference>
<dbReference type="SUPFAM" id="SSF55931">
    <property type="entry name" value="Glutamine synthetase/guanido kinase"/>
    <property type="match status" value="1"/>
</dbReference>
<dbReference type="GO" id="GO:0050567">
    <property type="term" value="F:glutaminyl-tRNA synthase (glutamine-hydrolyzing) activity"/>
    <property type="evidence" value="ECO:0007669"/>
    <property type="project" value="TreeGrafter"/>
</dbReference>
<keyword evidence="1" id="KW-0436">Ligase</keyword>
<evidence type="ECO:0000259" key="5">
    <source>
        <dbReference type="Pfam" id="PF02934"/>
    </source>
</evidence>
<evidence type="ECO:0000256" key="4">
    <source>
        <dbReference type="ARBA" id="ARBA00022917"/>
    </source>
</evidence>
<dbReference type="InterPro" id="IPR017958">
    <property type="entry name" value="Gln-tRNA_amidoTrfase_suB_CS"/>
</dbReference>
<dbReference type="GO" id="GO:0006412">
    <property type="term" value="P:translation"/>
    <property type="evidence" value="ECO:0007669"/>
    <property type="project" value="UniProtKB-KW"/>
</dbReference>
<gene>
    <name evidence="6" type="ORF">ALC57_00178</name>
</gene>
<accession>A0A151K3Y1</accession>
<evidence type="ECO:0000313" key="6">
    <source>
        <dbReference type="EMBL" id="KYN50538.1"/>
    </source>
</evidence>
<dbReference type="NCBIfam" id="NF004012">
    <property type="entry name" value="PRK05477.1-2"/>
    <property type="match status" value="1"/>
</dbReference>
<dbReference type="STRING" id="471704.A0A151K3Y1"/>
<evidence type="ECO:0000256" key="3">
    <source>
        <dbReference type="ARBA" id="ARBA00022840"/>
    </source>
</evidence>
<protein>
    <submittedName>
        <fullName evidence="6">Aspartyl/glutamyl-tRNA(Asn/Gln) amidotransferase subunit B</fullName>
    </submittedName>
</protein>
<organism evidence="6 7">
    <name type="scientific">Trachymyrmex cornetzi</name>
    <dbReference type="NCBI Taxonomy" id="471704"/>
    <lineage>
        <taxon>Eukaryota</taxon>
        <taxon>Metazoa</taxon>
        <taxon>Ecdysozoa</taxon>
        <taxon>Arthropoda</taxon>
        <taxon>Hexapoda</taxon>
        <taxon>Insecta</taxon>
        <taxon>Pterygota</taxon>
        <taxon>Neoptera</taxon>
        <taxon>Endopterygota</taxon>
        <taxon>Hymenoptera</taxon>
        <taxon>Apocrita</taxon>
        <taxon>Aculeata</taxon>
        <taxon>Formicoidea</taxon>
        <taxon>Formicidae</taxon>
        <taxon>Myrmicinae</taxon>
        <taxon>Trachymyrmex</taxon>
    </lineage>
</organism>
<dbReference type="InterPro" id="IPR006075">
    <property type="entry name" value="Asn/Gln-tRNA_Trfase_suB/E_cat"/>
</dbReference>
<dbReference type="InterPro" id="IPR014746">
    <property type="entry name" value="Gln_synth/guanido_kin_cat_dom"/>
</dbReference>
<sequence>MSNYQVTIGVEVHIELKTKTKCFSGAANTFAAIPNSQTSAIDCGYPGTMPVLNQAVVVCAVKLAHALKMAIDSLLRFDRKNYFYSDLPKGYQITQYYHPFGSNGQLKIIVNDQPFLVEFERVHIEEDTAKQIHEGDATFLDYNRAGIPLLELVTKPIFTSSEQVVAYIKALRKLLVALDISDADMSQGSLRCDLNISLKQPDAKVLGTKVEIKNLNSLHNITLAVADEITRQTKLLNAKTKIVSQTRRFDEKTKQTILMREKTSVVDYKYFREPNILPIQLDQA</sequence>
<reference evidence="6 7" key="1">
    <citation type="submission" date="2015-09" db="EMBL/GenBank/DDBJ databases">
        <title>Trachymyrmex cornetzi WGS genome.</title>
        <authorList>
            <person name="Nygaard S."/>
            <person name="Hu H."/>
            <person name="Boomsma J."/>
            <person name="Zhang G."/>
        </authorList>
    </citation>
    <scope>NUCLEOTIDE SEQUENCE [LARGE SCALE GENOMIC DNA]</scope>
    <source>
        <strain evidence="6">Tcor2-1</strain>
        <tissue evidence="6">Whole body</tissue>
    </source>
</reference>
<dbReference type="AlphaFoldDB" id="A0A151K3Y1"/>
<proteinExistence type="predicted"/>
<feature type="domain" description="Aspartyl/Glutamyl-tRNA(Gln) amidotransferase subunit B/E catalytic" evidence="5">
    <location>
        <begin position="6"/>
        <end position="283"/>
    </location>
</feature>
<dbReference type="PANTHER" id="PTHR11659">
    <property type="entry name" value="GLUTAMYL-TRNA GLN AMIDOTRANSFERASE SUBUNIT B MITOCHONDRIAL AND PROKARYOTIC PET112-RELATED"/>
    <property type="match status" value="1"/>
</dbReference>
<evidence type="ECO:0000313" key="7">
    <source>
        <dbReference type="Proteomes" id="UP000078492"/>
    </source>
</evidence>
<dbReference type="NCBIfam" id="TIGR00133">
    <property type="entry name" value="gatB"/>
    <property type="match status" value="1"/>
</dbReference>
<evidence type="ECO:0000256" key="2">
    <source>
        <dbReference type="ARBA" id="ARBA00022741"/>
    </source>
</evidence>
<dbReference type="EMBL" id="LKEY01014946">
    <property type="protein sequence ID" value="KYN50538.1"/>
    <property type="molecule type" value="Genomic_DNA"/>
</dbReference>
<dbReference type="GO" id="GO:0070681">
    <property type="term" value="P:glutaminyl-tRNAGln biosynthesis via transamidation"/>
    <property type="evidence" value="ECO:0007669"/>
    <property type="project" value="TreeGrafter"/>
</dbReference>
<comment type="caution">
    <text evidence="6">The sequence shown here is derived from an EMBL/GenBank/DDBJ whole genome shotgun (WGS) entry which is preliminary data.</text>
</comment>
<dbReference type="InterPro" id="IPR017959">
    <property type="entry name" value="Asn/Gln-tRNA_amidoTrfase_suB/E"/>
</dbReference>
<keyword evidence="3" id="KW-0067">ATP-binding</keyword>
<name>A0A151K3Y1_9HYME</name>
<keyword evidence="2" id="KW-0547">Nucleotide-binding</keyword>